<gene>
    <name evidence="1" type="ORF">LOK49_LG08G02757</name>
</gene>
<name>A0ACC0GPW2_9ERIC</name>
<keyword evidence="2" id="KW-1185">Reference proteome</keyword>
<dbReference type="EMBL" id="CM045766">
    <property type="protein sequence ID" value="KAI8002533.1"/>
    <property type="molecule type" value="Genomic_DNA"/>
</dbReference>
<sequence>MLGTMASVRQIFKRWMQWAPNQQGWLSYIRFELHYKEIERAQLIFNKFVQCHCKASVWIKYSKFEVKNGETARARTCFERGTKKMIDNGKKVEELLVAFVEYEEQSKEIDKARCIYSFTIDRIEDVIYGKKRFEYEEHRKNPWNYDLRFDYIRLEESMGCKEKTREVYERAIANVPPVEEKRYWQRYIYLWINYAYTK</sequence>
<reference evidence="1 2" key="1">
    <citation type="journal article" date="2022" name="Plant J.">
        <title>Chromosome-level genome of Camellia lanceoleosa provides a valuable resource for understanding genome evolution and self-incompatibility.</title>
        <authorList>
            <person name="Gong W."/>
            <person name="Xiao S."/>
            <person name="Wang L."/>
            <person name="Liao Z."/>
            <person name="Chang Y."/>
            <person name="Mo W."/>
            <person name="Hu G."/>
            <person name="Li W."/>
            <person name="Zhao G."/>
            <person name="Zhu H."/>
            <person name="Hu X."/>
            <person name="Ji K."/>
            <person name="Xiang X."/>
            <person name="Song Q."/>
            <person name="Yuan D."/>
            <person name="Jin S."/>
            <person name="Zhang L."/>
        </authorList>
    </citation>
    <scope>NUCLEOTIDE SEQUENCE [LARGE SCALE GENOMIC DNA]</scope>
    <source>
        <strain evidence="1">SQ_2022a</strain>
    </source>
</reference>
<accession>A0ACC0GPW2</accession>
<protein>
    <submittedName>
        <fullName evidence="1">Crooked neck-like protein 1</fullName>
    </submittedName>
</protein>
<dbReference type="Proteomes" id="UP001060215">
    <property type="component" value="Chromosome 9"/>
</dbReference>
<comment type="caution">
    <text evidence="1">The sequence shown here is derived from an EMBL/GenBank/DDBJ whole genome shotgun (WGS) entry which is preliminary data.</text>
</comment>
<organism evidence="1 2">
    <name type="scientific">Camellia lanceoleosa</name>
    <dbReference type="NCBI Taxonomy" id="1840588"/>
    <lineage>
        <taxon>Eukaryota</taxon>
        <taxon>Viridiplantae</taxon>
        <taxon>Streptophyta</taxon>
        <taxon>Embryophyta</taxon>
        <taxon>Tracheophyta</taxon>
        <taxon>Spermatophyta</taxon>
        <taxon>Magnoliopsida</taxon>
        <taxon>eudicotyledons</taxon>
        <taxon>Gunneridae</taxon>
        <taxon>Pentapetalae</taxon>
        <taxon>asterids</taxon>
        <taxon>Ericales</taxon>
        <taxon>Theaceae</taxon>
        <taxon>Camellia</taxon>
    </lineage>
</organism>
<proteinExistence type="predicted"/>
<evidence type="ECO:0000313" key="1">
    <source>
        <dbReference type="EMBL" id="KAI8002533.1"/>
    </source>
</evidence>
<evidence type="ECO:0000313" key="2">
    <source>
        <dbReference type="Proteomes" id="UP001060215"/>
    </source>
</evidence>